<dbReference type="AlphaFoldDB" id="A0A0R3SFC7"/>
<comment type="similarity">
    <text evidence="1">Belongs to the peptidase C1 family.</text>
</comment>
<dbReference type="EMBL" id="UYSG01001097">
    <property type="protein sequence ID" value="VDL34640.1"/>
    <property type="molecule type" value="Genomic_DNA"/>
</dbReference>
<evidence type="ECO:0000256" key="2">
    <source>
        <dbReference type="ARBA" id="ARBA00022670"/>
    </source>
</evidence>
<dbReference type="PROSITE" id="PS00139">
    <property type="entry name" value="THIOL_PROTEASE_CYS"/>
    <property type="match status" value="2"/>
</dbReference>
<dbReference type="InterPro" id="IPR025660">
    <property type="entry name" value="Pept_his_AS"/>
</dbReference>
<dbReference type="Proteomes" id="UP000274504">
    <property type="component" value="Unassembled WGS sequence"/>
</dbReference>
<evidence type="ECO:0000313" key="11">
    <source>
        <dbReference type="EMBL" id="VDL34640.1"/>
    </source>
</evidence>
<dbReference type="InterPro" id="IPR025661">
    <property type="entry name" value="Pept_asp_AS"/>
</dbReference>
<evidence type="ECO:0000256" key="6">
    <source>
        <dbReference type="ARBA" id="ARBA00023145"/>
    </source>
</evidence>
<keyword evidence="7" id="KW-1015">Disulfide bond</keyword>
<dbReference type="InterPro" id="IPR012599">
    <property type="entry name" value="Propeptide_C1A"/>
</dbReference>
<dbReference type="InterPro" id="IPR000169">
    <property type="entry name" value="Pept_cys_AS"/>
</dbReference>
<feature type="domain" description="Peptidase C1A papain C-terminal" evidence="10">
    <location>
        <begin position="520"/>
        <end position="769"/>
    </location>
</feature>
<dbReference type="Pfam" id="PF00112">
    <property type="entry name" value="Peptidase_C1"/>
    <property type="match status" value="2"/>
</dbReference>
<proteinExistence type="inferred from homology"/>
<keyword evidence="3" id="KW-0732">Signal</keyword>
<dbReference type="InterPro" id="IPR013128">
    <property type="entry name" value="Peptidase_C1A"/>
</dbReference>
<dbReference type="PRINTS" id="PR00705">
    <property type="entry name" value="PAPAIN"/>
</dbReference>
<evidence type="ECO:0000256" key="7">
    <source>
        <dbReference type="ARBA" id="ARBA00023157"/>
    </source>
</evidence>
<keyword evidence="4" id="KW-0378">Hydrolase</keyword>
<dbReference type="GO" id="GO:0004197">
    <property type="term" value="F:cysteine-type endopeptidase activity"/>
    <property type="evidence" value="ECO:0007669"/>
    <property type="project" value="InterPro"/>
</dbReference>
<dbReference type="STRING" id="6216.A0A0R3SFC7"/>
<dbReference type="Gene3D" id="3.90.70.10">
    <property type="entry name" value="Cysteine proteinases"/>
    <property type="match status" value="2"/>
</dbReference>
<evidence type="ECO:0000256" key="4">
    <source>
        <dbReference type="ARBA" id="ARBA00022801"/>
    </source>
</evidence>
<sequence>MSDLIFIHDERLRALAVTDHIRFHDKRMRSGLDSIIHLSVNDLMSICMEYGMGCHWWFSSTSLDILPEVCYRAVVKMSLSHGFVFLILVGISTAQECEMQNWKVRAKPVTMYEPLSQEIIDYVNKINTTWKAASSRRFTQVSQIRQQLGALPDPMGRRLLRLMTLSEENYKDLPASFDPREKWPNCKTLFEIRDQGSCGSCWAFGAAEAMSDRLCIHNEGMRSGRDPSVHLSADDLLSCCSECGMGCNGGFPQMAWKFWKKSGLVSGGLYGTKGVCRSYEIPPCEHHVNGTRPPCNGDASTPECRKVCQDDYKVPYKQDKHYAARVYSISENEDAIKHELFTHGPVEADFEVYADFPSYKSGVYQHVSGGLLGGHAIKIMGWGVENGVPYWLCANSWNTDWGDNGYFKILRGENHCGIESDINAGLPRGKKIMHISQLLMLYLASLISKNTLLDQPLEDIINYVNNKASSQANTTWKAGHNTRFHDALSSRTQMGSILNPGMPSLRTKSYRLSLEETAALPPEFDARKAWPKCSIIGEIRDQGNCGSCWAFGAVEAMSDRICIHSNGTEVVRISADDLISCCGIKCGFGCNGGIPENAWKYWVEDGIVTGGLYDSHDGCRPYEIPPCEHHTEGNLPDCHGNARTPKCLRKCADNYSVEYNADKYFAASVYNVRANELEIMKEIITNGPVEADFIVYADFLTYRSGVYQHVKGGFLGGHAVKILGWGEENGAKYWLCANSWNSDWGDGGFFKILRGHNHCGIEGDINAGIPKPRK</sequence>
<evidence type="ECO:0000256" key="9">
    <source>
        <dbReference type="ARBA" id="ARBA00073107"/>
    </source>
</evidence>
<feature type="domain" description="Peptidase C1A papain C-terminal" evidence="10">
    <location>
        <begin position="173"/>
        <end position="426"/>
    </location>
</feature>
<dbReference type="Pfam" id="PF08127">
    <property type="entry name" value="Propeptide_C1"/>
    <property type="match status" value="1"/>
</dbReference>
<dbReference type="PROSITE" id="PS00640">
    <property type="entry name" value="THIOL_PROTEASE_ASN"/>
    <property type="match status" value="2"/>
</dbReference>
<evidence type="ECO:0000313" key="13">
    <source>
        <dbReference type="WBParaSite" id="HDID_0000353701-mRNA-1"/>
    </source>
</evidence>
<protein>
    <recommendedName>
        <fullName evidence="9">Cathepsin B-like cysteine proteinase</fullName>
    </recommendedName>
</protein>
<dbReference type="OrthoDB" id="640249at2759"/>
<organism evidence="13">
    <name type="scientific">Hymenolepis diminuta</name>
    <name type="common">Rat tapeworm</name>
    <dbReference type="NCBI Taxonomy" id="6216"/>
    <lineage>
        <taxon>Eukaryota</taxon>
        <taxon>Metazoa</taxon>
        <taxon>Spiralia</taxon>
        <taxon>Lophotrochozoa</taxon>
        <taxon>Platyhelminthes</taxon>
        <taxon>Cestoda</taxon>
        <taxon>Eucestoda</taxon>
        <taxon>Cyclophyllidea</taxon>
        <taxon>Hymenolepididae</taxon>
        <taxon>Hymenolepis</taxon>
    </lineage>
</organism>
<evidence type="ECO:0000256" key="8">
    <source>
        <dbReference type="ARBA" id="ARBA00055576"/>
    </source>
</evidence>
<evidence type="ECO:0000313" key="12">
    <source>
        <dbReference type="Proteomes" id="UP000274504"/>
    </source>
</evidence>
<name>A0A0R3SFC7_HYMDI</name>
<evidence type="ECO:0000256" key="5">
    <source>
        <dbReference type="ARBA" id="ARBA00022807"/>
    </source>
</evidence>
<dbReference type="InterPro" id="IPR038765">
    <property type="entry name" value="Papain-like_cys_pep_sf"/>
</dbReference>
<keyword evidence="5" id="KW-0788">Thiol protease</keyword>
<evidence type="ECO:0000256" key="1">
    <source>
        <dbReference type="ARBA" id="ARBA00008455"/>
    </source>
</evidence>
<reference evidence="13" key="1">
    <citation type="submission" date="2017-02" db="UniProtKB">
        <authorList>
            <consortium name="WormBaseParasite"/>
        </authorList>
    </citation>
    <scope>IDENTIFICATION</scope>
</reference>
<gene>
    <name evidence="11" type="ORF">HDID_LOCUS3535</name>
</gene>
<keyword evidence="2" id="KW-0645">Protease</keyword>
<reference evidence="11 12" key="2">
    <citation type="submission" date="2018-11" db="EMBL/GenBank/DDBJ databases">
        <authorList>
            <consortium name="Pathogen Informatics"/>
        </authorList>
    </citation>
    <scope>NUCLEOTIDE SEQUENCE [LARGE SCALE GENOMIC DNA]</scope>
</reference>
<evidence type="ECO:0000259" key="10">
    <source>
        <dbReference type="SMART" id="SM00645"/>
    </source>
</evidence>
<dbReference type="PANTHER" id="PTHR12411">
    <property type="entry name" value="CYSTEINE PROTEASE FAMILY C1-RELATED"/>
    <property type="match status" value="1"/>
</dbReference>
<dbReference type="SMART" id="SM00645">
    <property type="entry name" value="Pept_C1"/>
    <property type="match status" value="2"/>
</dbReference>
<dbReference type="WBParaSite" id="HDID_0000353701-mRNA-1">
    <property type="protein sequence ID" value="HDID_0000353701-mRNA-1"/>
    <property type="gene ID" value="HDID_0000353701"/>
</dbReference>
<comment type="function">
    <text evidence="8">Thiol protease. Has a role as a digestive enzyme.</text>
</comment>
<dbReference type="PROSITE" id="PS00639">
    <property type="entry name" value="THIOL_PROTEASE_HIS"/>
    <property type="match status" value="2"/>
</dbReference>
<dbReference type="InterPro" id="IPR000668">
    <property type="entry name" value="Peptidase_C1A_C"/>
</dbReference>
<dbReference type="SUPFAM" id="SSF54001">
    <property type="entry name" value="Cysteine proteinases"/>
    <property type="match status" value="2"/>
</dbReference>
<evidence type="ECO:0000256" key="3">
    <source>
        <dbReference type="ARBA" id="ARBA00022729"/>
    </source>
</evidence>
<dbReference type="FunFam" id="3.90.70.10:FF:000031">
    <property type="entry name" value="Cathepsin B"/>
    <property type="match status" value="2"/>
</dbReference>
<keyword evidence="6" id="KW-0865">Zymogen</keyword>
<dbReference type="GO" id="GO:0006508">
    <property type="term" value="P:proteolysis"/>
    <property type="evidence" value="ECO:0007669"/>
    <property type="project" value="UniProtKB-KW"/>
</dbReference>
<accession>A0A0R3SFC7</accession>
<dbReference type="CDD" id="cd02620">
    <property type="entry name" value="Peptidase_C1A_CathepsinB"/>
    <property type="match status" value="2"/>
</dbReference>